<organism evidence="1 2">
    <name type="scientific">Dyella acidisoli</name>
    <dbReference type="NCBI Taxonomy" id="1867834"/>
    <lineage>
        <taxon>Bacteria</taxon>
        <taxon>Pseudomonadati</taxon>
        <taxon>Pseudomonadota</taxon>
        <taxon>Gammaproteobacteria</taxon>
        <taxon>Lysobacterales</taxon>
        <taxon>Rhodanobacteraceae</taxon>
        <taxon>Dyella</taxon>
    </lineage>
</organism>
<gene>
    <name evidence="1" type="ORF">GCM10007901_25520</name>
</gene>
<dbReference type="EMBL" id="BSOB01000020">
    <property type="protein sequence ID" value="GLQ93601.1"/>
    <property type="molecule type" value="Genomic_DNA"/>
</dbReference>
<comment type="caution">
    <text evidence="1">The sequence shown here is derived from an EMBL/GenBank/DDBJ whole genome shotgun (WGS) entry which is preliminary data.</text>
</comment>
<sequence>MDEFAGGDDWAVLILPVSAIARTKESDAETFTFLISTLFAGISV</sequence>
<dbReference type="Proteomes" id="UP001156670">
    <property type="component" value="Unassembled WGS sequence"/>
</dbReference>
<keyword evidence="2" id="KW-1185">Reference proteome</keyword>
<evidence type="ECO:0000313" key="2">
    <source>
        <dbReference type="Proteomes" id="UP001156670"/>
    </source>
</evidence>
<proteinExistence type="predicted"/>
<reference evidence="2" key="1">
    <citation type="journal article" date="2019" name="Int. J. Syst. Evol. Microbiol.">
        <title>The Global Catalogue of Microorganisms (GCM) 10K type strain sequencing project: providing services to taxonomists for standard genome sequencing and annotation.</title>
        <authorList>
            <consortium name="The Broad Institute Genomics Platform"/>
            <consortium name="The Broad Institute Genome Sequencing Center for Infectious Disease"/>
            <person name="Wu L."/>
            <person name="Ma J."/>
        </authorList>
    </citation>
    <scope>NUCLEOTIDE SEQUENCE [LARGE SCALE GENOMIC DNA]</scope>
    <source>
        <strain evidence="2">NBRC 111980</strain>
    </source>
</reference>
<name>A0ABQ5XQQ1_9GAMM</name>
<protein>
    <submittedName>
        <fullName evidence="1">Uncharacterized protein</fullName>
    </submittedName>
</protein>
<accession>A0ABQ5XQQ1</accession>
<evidence type="ECO:0000313" key="1">
    <source>
        <dbReference type="EMBL" id="GLQ93601.1"/>
    </source>
</evidence>